<dbReference type="Gene3D" id="3.30.70.60">
    <property type="match status" value="1"/>
</dbReference>
<dbReference type="Pfam" id="PF04350">
    <property type="entry name" value="PilO"/>
    <property type="match status" value="1"/>
</dbReference>
<evidence type="ECO:0000313" key="3">
    <source>
        <dbReference type="Proteomes" id="UP000095039"/>
    </source>
</evidence>
<dbReference type="EMBL" id="AJWN02000002">
    <property type="protein sequence ID" value="OEE64451.1"/>
    <property type="molecule type" value="Genomic_DNA"/>
</dbReference>
<protein>
    <submittedName>
        <fullName evidence="2">Pilus assembly protein PilO</fullName>
    </submittedName>
</protein>
<gene>
    <name evidence="2" type="ORF">A1OK_00600</name>
</gene>
<accession>A0A1E5CG15</accession>
<sequence length="197" mass="22618">MTADWRDWEIDEIPEWSPVAQNILLGVLAVTLFAASIFFVLLPAQEEVNAAKQEESLLRTQFRIKAEQVAALPDVEEQVQELQRYYARLTQQLPAQDELALLLAGINDTGLQYNLNFARLNWRSGKRVGWLHQVPLEIELNGSYRDIGQFSAALARLPRIVALQDFTVSRVDKRSDLRFVVTAHTYRYENREFGGEQ</sequence>
<keyword evidence="1" id="KW-1133">Transmembrane helix</keyword>
<dbReference type="GO" id="GO:0043683">
    <property type="term" value="P:type IV pilus assembly"/>
    <property type="evidence" value="ECO:0007669"/>
    <property type="project" value="InterPro"/>
</dbReference>
<dbReference type="InterPro" id="IPR007445">
    <property type="entry name" value="PilO"/>
</dbReference>
<keyword evidence="1" id="KW-0472">Membrane</keyword>
<evidence type="ECO:0000256" key="1">
    <source>
        <dbReference type="SAM" id="Phobius"/>
    </source>
</evidence>
<dbReference type="Proteomes" id="UP000095039">
    <property type="component" value="Unassembled WGS sequence"/>
</dbReference>
<reference evidence="2 3" key="1">
    <citation type="journal article" date="2012" name="Science">
        <title>Ecological populations of bacteria act as socially cohesive units of antibiotic production and resistance.</title>
        <authorList>
            <person name="Cordero O.X."/>
            <person name="Wildschutte H."/>
            <person name="Kirkup B."/>
            <person name="Proehl S."/>
            <person name="Ngo L."/>
            <person name="Hussain F."/>
            <person name="Le Roux F."/>
            <person name="Mincer T."/>
            <person name="Polz M.F."/>
        </authorList>
    </citation>
    <scope>NUCLEOTIDE SEQUENCE [LARGE SCALE GENOMIC DNA]</scope>
    <source>
        <strain evidence="2 3">FF-454</strain>
    </source>
</reference>
<keyword evidence="3" id="KW-1185">Reference proteome</keyword>
<name>A0A1E5CG15_9GAMM</name>
<dbReference type="AlphaFoldDB" id="A0A1E5CG15"/>
<dbReference type="RefSeq" id="WP_016961963.1">
    <property type="nucleotide sequence ID" value="NZ_AJWN02000002.1"/>
</dbReference>
<dbReference type="InterPro" id="IPR014717">
    <property type="entry name" value="Transl_elong_EF1B/ribsomal_bS6"/>
</dbReference>
<feature type="transmembrane region" description="Helical" evidence="1">
    <location>
        <begin position="20"/>
        <end position="42"/>
    </location>
</feature>
<organism evidence="2 3">
    <name type="scientific">Enterovibrio norvegicus FF-454</name>
    <dbReference type="NCBI Taxonomy" id="1185651"/>
    <lineage>
        <taxon>Bacteria</taxon>
        <taxon>Pseudomonadati</taxon>
        <taxon>Pseudomonadota</taxon>
        <taxon>Gammaproteobacteria</taxon>
        <taxon>Vibrionales</taxon>
        <taxon>Vibrionaceae</taxon>
        <taxon>Enterovibrio</taxon>
    </lineage>
</organism>
<keyword evidence="1" id="KW-0812">Transmembrane</keyword>
<proteinExistence type="predicted"/>
<evidence type="ECO:0000313" key="2">
    <source>
        <dbReference type="EMBL" id="OEE64451.1"/>
    </source>
</evidence>
<dbReference type="PANTHER" id="PTHR39555:SF1">
    <property type="entry name" value="TYPE IV PILUS INNER MEMBRANE COMPONENT PILO"/>
    <property type="match status" value="1"/>
</dbReference>
<dbReference type="PANTHER" id="PTHR39555">
    <property type="entry name" value="FIMBRIAL ASSEMBLY PROTEIN PILO-LIKE PROTEIN-RELATED"/>
    <property type="match status" value="1"/>
</dbReference>
<dbReference type="GO" id="GO:0043107">
    <property type="term" value="P:type IV pilus-dependent motility"/>
    <property type="evidence" value="ECO:0007669"/>
    <property type="project" value="InterPro"/>
</dbReference>
<comment type="caution">
    <text evidence="2">The sequence shown here is derived from an EMBL/GenBank/DDBJ whole genome shotgun (WGS) entry which is preliminary data.</text>
</comment>